<gene>
    <name evidence="1" type="ORF">E8M12_14820</name>
</gene>
<dbReference type="RefSeq" id="WP_136737049.1">
    <property type="nucleotide sequence ID" value="NZ_SWDB01000038.1"/>
</dbReference>
<proteinExistence type="predicted"/>
<dbReference type="EMBL" id="SWDB01000038">
    <property type="protein sequence ID" value="TKB43421.1"/>
    <property type="molecule type" value="Genomic_DNA"/>
</dbReference>
<dbReference type="Proteomes" id="UP000307999">
    <property type="component" value="Unassembled WGS sequence"/>
</dbReference>
<keyword evidence="2" id="KW-1185">Reference proteome</keyword>
<evidence type="ECO:0000313" key="2">
    <source>
        <dbReference type="Proteomes" id="UP000307999"/>
    </source>
</evidence>
<comment type="caution">
    <text evidence="1">The sequence shown here is derived from an EMBL/GenBank/DDBJ whole genome shotgun (WGS) entry which is preliminary data.</text>
</comment>
<sequence>MTFFIKFIKFLCLFMGLGAIILLFMVVETEPQLQQRVRLSSASAADAKQIIQRTARQIRQGGKSQYTFTHSELQSLSMLANKLSPKIDTNVMLSASKALFYGYIKPFRSELYLNFSLALPDSESGLVFGEAGIGRLTLNGQWLFETAMALLSDKLKPEHYELLEMVQKVNVNQQQLQIDIDQGENSLADTGRLANLLSLKNSLVAGVNQESVQHYYQNLLGFAQLPKRDKSLLYFLKHQFSEATKNSLAQGRRAVEENRDAMMALALYFGSNKFALVTGKMQPLSRQQQVMRNNHKRSITLLKRNDLQKHFIYSMALQLLSDANAGFALGEFKELLDSNSGGSGFSFVDLYADRAGTRLAQYATQNESSARAIQQTFAEMENEDQLIPFPRDLPEGIDAERFSVDYVNTQSPSYRQMLALIDEQLSSLHFYAPVD</sequence>
<protein>
    <submittedName>
        <fullName evidence="1">Uncharacterized protein</fullName>
    </submittedName>
</protein>
<organism evidence="1 2">
    <name type="scientific">Thalassotalea mangrovi</name>
    <dbReference type="NCBI Taxonomy" id="2572245"/>
    <lineage>
        <taxon>Bacteria</taxon>
        <taxon>Pseudomonadati</taxon>
        <taxon>Pseudomonadota</taxon>
        <taxon>Gammaproteobacteria</taxon>
        <taxon>Alteromonadales</taxon>
        <taxon>Colwelliaceae</taxon>
        <taxon>Thalassotalea</taxon>
    </lineage>
</organism>
<dbReference type="AlphaFoldDB" id="A0A4U1B1R2"/>
<name>A0A4U1B1R2_9GAMM</name>
<evidence type="ECO:0000313" key="1">
    <source>
        <dbReference type="EMBL" id="TKB43421.1"/>
    </source>
</evidence>
<reference evidence="1 2" key="1">
    <citation type="submission" date="2019-04" db="EMBL/GenBank/DDBJ databases">
        <title>Thalassotalea guangxiensis sp. nov., isolated from sediment of the coastal wetland.</title>
        <authorList>
            <person name="Zheng S."/>
            <person name="Zhang D."/>
        </authorList>
    </citation>
    <scope>NUCLEOTIDE SEQUENCE [LARGE SCALE GENOMIC DNA]</scope>
    <source>
        <strain evidence="1 2">ZS-4</strain>
    </source>
</reference>
<dbReference type="OrthoDB" id="9997at2"/>
<accession>A0A4U1B1R2</accession>